<evidence type="ECO:0000256" key="1">
    <source>
        <dbReference type="PIRSR" id="PIRSR640198-1"/>
    </source>
</evidence>
<feature type="active site" evidence="1">
    <location>
        <position position="210"/>
    </location>
</feature>
<dbReference type="PANTHER" id="PTHR13504">
    <property type="entry name" value="FIDO DOMAIN-CONTAINING PROTEIN DDB_G0283145"/>
    <property type="match status" value="1"/>
</dbReference>
<evidence type="ECO:0000256" key="2">
    <source>
        <dbReference type="PIRSR" id="PIRSR640198-2"/>
    </source>
</evidence>
<dbReference type="EMBL" id="JADGKB010000258">
    <property type="protein sequence ID" value="KAJ3250455.1"/>
    <property type="molecule type" value="Genomic_DNA"/>
</dbReference>
<reference evidence="4" key="1">
    <citation type="submission" date="2020-05" db="EMBL/GenBank/DDBJ databases">
        <title>Phylogenomic resolution of chytrid fungi.</title>
        <authorList>
            <person name="Stajich J.E."/>
            <person name="Amses K."/>
            <person name="Simmons R."/>
            <person name="Seto K."/>
            <person name="Myers J."/>
            <person name="Bonds A."/>
            <person name="Quandt C.A."/>
            <person name="Barry K."/>
            <person name="Liu P."/>
            <person name="Grigoriev I."/>
            <person name="Longcore J.E."/>
            <person name="James T.Y."/>
        </authorList>
    </citation>
    <scope>NUCLEOTIDE SEQUENCE</scope>
    <source>
        <strain evidence="4">PLAUS21</strain>
    </source>
</reference>
<dbReference type="SUPFAM" id="SSF140931">
    <property type="entry name" value="Fic-like"/>
    <property type="match status" value="1"/>
</dbReference>
<organism evidence="4 5">
    <name type="scientific">Boothiomyces macroporosus</name>
    <dbReference type="NCBI Taxonomy" id="261099"/>
    <lineage>
        <taxon>Eukaryota</taxon>
        <taxon>Fungi</taxon>
        <taxon>Fungi incertae sedis</taxon>
        <taxon>Chytridiomycota</taxon>
        <taxon>Chytridiomycota incertae sedis</taxon>
        <taxon>Chytridiomycetes</taxon>
        <taxon>Rhizophydiales</taxon>
        <taxon>Terramycetaceae</taxon>
        <taxon>Boothiomyces</taxon>
    </lineage>
</organism>
<dbReference type="InterPro" id="IPR040198">
    <property type="entry name" value="Fido_containing"/>
</dbReference>
<dbReference type="Pfam" id="PF02661">
    <property type="entry name" value="Fic"/>
    <property type="match status" value="1"/>
</dbReference>
<comment type="caution">
    <text evidence="4">The sequence shown here is derived from an EMBL/GenBank/DDBJ whole genome shotgun (WGS) entry which is preliminary data.</text>
</comment>
<dbReference type="InterPro" id="IPR036597">
    <property type="entry name" value="Fido-like_dom_sf"/>
</dbReference>
<dbReference type="InterPro" id="IPR003812">
    <property type="entry name" value="Fido"/>
</dbReference>
<feature type="domain" description="Fido" evidence="3">
    <location>
        <begin position="121"/>
        <end position="268"/>
    </location>
</feature>
<dbReference type="Gene3D" id="1.10.3290.10">
    <property type="entry name" value="Fido-like domain"/>
    <property type="match status" value="1"/>
</dbReference>
<evidence type="ECO:0000259" key="3">
    <source>
        <dbReference type="PROSITE" id="PS51459"/>
    </source>
</evidence>
<gene>
    <name evidence="4" type="ORF">HK103_003484</name>
</gene>
<dbReference type="Proteomes" id="UP001210925">
    <property type="component" value="Unassembled WGS sequence"/>
</dbReference>
<feature type="binding site" evidence="2">
    <location>
        <begin position="214"/>
        <end position="221"/>
    </location>
    <ligand>
        <name>ATP</name>
        <dbReference type="ChEBI" id="CHEBI:30616"/>
    </ligand>
</feature>
<proteinExistence type="predicted"/>
<accession>A0AAD5U8L9</accession>
<dbReference type="AlphaFoldDB" id="A0AAD5U8L9"/>
<keyword evidence="2" id="KW-0547">Nucleotide-binding</keyword>
<sequence length="278" mass="32148">MDKNSPEYIKLSKSGRNSTKTFEKEYEYFLKEIDDYNKARKMELHEINKIITTGLAQQSVALEGNSLKLGDSVIIWDALNGKNITNLPSAKELLPYAPEQEVIELRNQLILTKMVQETPIFDEEQLKKFHIILLQDTPMEIIRGIGKVQRSGNYRLNPILAKGYPLTIYPYPLEIQALMAELFKFKTDIKDKLHPIVAASRLLVTFLHIHPFHDGNGRMGRLLFMDYLIRNNYPPVLFSSINRTEYCDMVFEAQQGDATQLYLCILETMKNFQIELIS</sequence>
<protein>
    <recommendedName>
        <fullName evidence="3">Fido domain-containing protein</fullName>
    </recommendedName>
</protein>
<name>A0AAD5U8L9_9FUNG</name>
<keyword evidence="5" id="KW-1185">Reference proteome</keyword>
<keyword evidence="2" id="KW-0067">ATP-binding</keyword>
<dbReference type="GO" id="GO:0005524">
    <property type="term" value="F:ATP binding"/>
    <property type="evidence" value="ECO:0007669"/>
    <property type="project" value="UniProtKB-KW"/>
</dbReference>
<evidence type="ECO:0000313" key="4">
    <source>
        <dbReference type="EMBL" id="KAJ3250455.1"/>
    </source>
</evidence>
<dbReference type="PANTHER" id="PTHR13504:SF38">
    <property type="entry name" value="FIDO DOMAIN-CONTAINING PROTEIN"/>
    <property type="match status" value="1"/>
</dbReference>
<dbReference type="PROSITE" id="PS51459">
    <property type="entry name" value="FIDO"/>
    <property type="match status" value="1"/>
</dbReference>
<evidence type="ECO:0000313" key="5">
    <source>
        <dbReference type="Proteomes" id="UP001210925"/>
    </source>
</evidence>